<evidence type="ECO:0000256" key="2">
    <source>
        <dbReference type="SAM" id="SignalP"/>
    </source>
</evidence>
<evidence type="ECO:0000259" key="3">
    <source>
        <dbReference type="Pfam" id="PF16472"/>
    </source>
</evidence>
<reference evidence="4" key="1">
    <citation type="submission" date="2023-03" db="EMBL/GenBank/DDBJ databases">
        <title>Lomoglobus Profundus gen. nov., sp. nov., a novel member of the phylum Verrucomicrobia, isolated from deep-marine sediment of South China Sea.</title>
        <authorList>
            <person name="Ahmad T."/>
            <person name="Ishaq S.E."/>
            <person name="Wang F."/>
        </authorList>
    </citation>
    <scope>NUCLEOTIDE SEQUENCE</scope>
    <source>
        <strain evidence="4">LMO-M01</strain>
    </source>
</reference>
<feature type="chain" id="PRO_5042108110" evidence="2">
    <location>
        <begin position="25"/>
        <end position="527"/>
    </location>
</feature>
<sequence>MTSPLLRPRSLLMCALVSSTGLFAGSTPHGTHSAYGPAVGDFAHHGDVGAPAIRGNTTYDAMTQSYHMSGSGTNLWGGEDEFQFAWNHLEGDFILRARVKFLGEGVDPHRKLGWMVRSDLDTGSTYADGTVHGDGLTSLQYRAAKNGETDQIILENELDGTYPDVIQLERWGDKFIFSAARYGEPFKSVELAEIDVPNVVYAGLFLCSHNAEVTEQAIFTDVRIIKPAASDFRPYRDYIGSTLEILDVFSGELTAIHSSAESFEAPNWTTDGQKLIVNVSGNGPAKGVLRTFDLATRRIETLDTGPQINNNNDHVLTFDGSMLAISNHVGEARTSTVFTLPSTGSSEPEQITDPAWGHSFLHGWSPDNKWIVYTANRKDQWDIYKVNVDTKKEVQVTNNTDLDDGPEFSPDGEWIYFNSTRTGLMQIFRMKPDGSGQEQVFADGMQNWFPHISPDGKWMTIISYDADVVEARDHPYYKHVYLRLMPTDGSAAPKIIAYVYGGQGTINVPSWSPDGRKIAFVSNSDIK</sequence>
<protein>
    <submittedName>
        <fullName evidence="4">Biopolymer transporter TolR</fullName>
    </submittedName>
</protein>
<dbReference type="Pfam" id="PF07676">
    <property type="entry name" value="PD40"/>
    <property type="match status" value="1"/>
</dbReference>
<dbReference type="Pfam" id="PF16472">
    <property type="entry name" value="DUF5050"/>
    <property type="match status" value="1"/>
</dbReference>
<dbReference type="PANTHER" id="PTHR36842:SF1">
    <property type="entry name" value="PROTEIN TOLB"/>
    <property type="match status" value="1"/>
</dbReference>
<proteinExistence type="inferred from homology"/>
<keyword evidence="5" id="KW-1185">Reference proteome</keyword>
<comment type="similarity">
    <text evidence="1">Belongs to the TolB family.</text>
</comment>
<dbReference type="InterPro" id="IPR011659">
    <property type="entry name" value="WD40"/>
</dbReference>
<dbReference type="InterPro" id="IPR032485">
    <property type="entry name" value="LRP1-like_beta_prop"/>
</dbReference>
<dbReference type="EMBL" id="CP119075">
    <property type="protein sequence ID" value="WED64374.1"/>
    <property type="molecule type" value="Genomic_DNA"/>
</dbReference>
<evidence type="ECO:0000313" key="4">
    <source>
        <dbReference type="EMBL" id="WED64374.1"/>
    </source>
</evidence>
<name>A0AAE9ZWB4_9BACT</name>
<dbReference type="Gene3D" id="2.120.10.30">
    <property type="entry name" value="TolB, C-terminal domain"/>
    <property type="match status" value="1"/>
</dbReference>
<dbReference type="SUPFAM" id="SSF69304">
    <property type="entry name" value="Tricorn protease N-terminal domain"/>
    <property type="match status" value="1"/>
</dbReference>
<dbReference type="InterPro" id="IPR011042">
    <property type="entry name" value="6-blade_b-propeller_TolB-like"/>
</dbReference>
<keyword evidence="2" id="KW-0732">Signal</keyword>
<dbReference type="Proteomes" id="UP001218638">
    <property type="component" value="Chromosome"/>
</dbReference>
<evidence type="ECO:0000313" key="5">
    <source>
        <dbReference type="Proteomes" id="UP001218638"/>
    </source>
</evidence>
<feature type="domain" description="Prolow-density lipoprotein receptor-related protein 1-like beta-propeller" evidence="3">
    <location>
        <begin position="368"/>
        <end position="443"/>
    </location>
</feature>
<dbReference type="SUPFAM" id="SSF82171">
    <property type="entry name" value="DPP6 N-terminal domain-like"/>
    <property type="match status" value="1"/>
</dbReference>
<dbReference type="KEGG" id="slom:PXH66_18705"/>
<accession>A0AAE9ZWB4</accession>
<dbReference type="RefSeq" id="WP_330930961.1">
    <property type="nucleotide sequence ID" value="NZ_CP119075.1"/>
</dbReference>
<evidence type="ECO:0000256" key="1">
    <source>
        <dbReference type="ARBA" id="ARBA00009820"/>
    </source>
</evidence>
<dbReference type="AlphaFoldDB" id="A0AAE9ZWB4"/>
<gene>
    <name evidence="4" type="ORF">PXH66_18705</name>
</gene>
<dbReference type="PANTHER" id="PTHR36842">
    <property type="entry name" value="PROTEIN TOLB HOMOLOG"/>
    <property type="match status" value="1"/>
</dbReference>
<feature type="signal peptide" evidence="2">
    <location>
        <begin position="1"/>
        <end position="24"/>
    </location>
</feature>
<organism evidence="4 5">
    <name type="scientific">Synoicihabitans lomoniglobus</name>
    <dbReference type="NCBI Taxonomy" id="2909285"/>
    <lineage>
        <taxon>Bacteria</taxon>
        <taxon>Pseudomonadati</taxon>
        <taxon>Verrucomicrobiota</taxon>
        <taxon>Opitutia</taxon>
        <taxon>Opitutales</taxon>
        <taxon>Opitutaceae</taxon>
        <taxon>Synoicihabitans</taxon>
    </lineage>
</organism>